<dbReference type="PANTHER" id="PTHR13832:SF827">
    <property type="entry name" value="PROTEIN PHOSPHATASE 1L"/>
    <property type="match status" value="1"/>
</dbReference>
<dbReference type="SMART" id="SM00332">
    <property type="entry name" value="PP2Cc"/>
    <property type="match status" value="1"/>
</dbReference>
<dbReference type="Gene3D" id="3.60.40.10">
    <property type="entry name" value="PPM-type phosphatase domain"/>
    <property type="match status" value="1"/>
</dbReference>
<dbReference type="PANTHER" id="PTHR13832">
    <property type="entry name" value="PROTEIN PHOSPHATASE 2C"/>
    <property type="match status" value="1"/>
</dbReference>
<dbReference type="PROSITE" id="PS51746">
    <property type="entry name" value="PPM_2"/>
    <property type="match status" value="1"/>
</dbReference>
<evidence type="ECO:0000313" key="2">
    <source>
        <dbReference type="EMBL" id="VAW89039.1"/>
    </source>
</evidence>
<gene>
    <name evidence="2" type="ORF">MNBD_GAMMA17-1824</name>
</gene>
<protein>
    <submittedName>
        <fullName evidence="2">Protein serine/threonine phosphatase PrpC, regulation of stationary phase</fullName>
    </submittedName>
</protein>
<reference evidence="2" key="1">
    <citation type="submission" date="2018-06" db="EMBL/GenBank/DDBJ databases">
        <authorList>
            <person name="Zhirakovskaya E."/>
        </authorList>
    </citation>
    <scope>NUCLEOTIDE SEQUENCE</scope>
</reference>
<sequence length="252" mass="27547">MNDITIRRPILWSSAAATDPGAVRAINEDAIFSNPEIGLWAVADGMGGHEAGDVASNMIAESLSQIWAQTQIDDFISTIENSLKDVNRRLLEYSHTQHEGRLIGSTVAVLFIMEQTGVCLWAGDSRLYRFRNSELKQITTDHSHVSELLRDGLISPEEAENHPEANVITRAVGTYEYLQLDVEVFDARVGDAFLLCSDGLYNAVGHEKILSCLLNEQVTDSADCLIKAALHNNAADNVSVVVVKGTHSNIAD</sequence>
<dbReference type="InterPro" id="IPR001932">
    <property type="entry name" value="PPM-type_phosphatase-like_dom"/>
</dbReference>
<dbReference type="Pfam" id="PF13672">
    <property type="entry name" value="PP2C_2"/>
    <property type="match status" value="1"/>
</dbReference>
<organism evidence="2">
    <name type="scientific">hydrothermal vent metagenome</name>
    <dbReference type="NCBI Taxonomy" id="652676"/>
    <lineage>
        <taxon>unclassified sequences</taxon>
        <taxon>metagenomes</taxon>
        <taxon>ecological metagenomes</taxon>
    </lineage>
</organism>
<proteinExistence type="predicted"/>
<dbReference type="EMBL" id="UOFQ01000119">
    <property type="protein sequence ID" value="VAW89039.1"/>
    <property type="molecule type" value="Genomic_DNA"/>
</dbReference>
<dbReference type="AlphaFoldDB" id="A0A3B0ZSN3"/>
<feature type="domain" description="PPM-type phosphatase" evidence="1">
    <location>
        <begin position="13"/>
        <end position="245"/>
    </location>
</feature>
<dbReference type="GO" id="GO:0004722">
    <property type="term" value="F:protein serine/threonine phosphatase activity"/>
    <property type="evidence" value="ECO:0007669"/>
    <property type="project" value="InterPro"/>
</dbReference>
<dbReference type="InterPro" id="IPR015655">
    <property type="entry name" value="PP2C"/>
</dbReference>
<dbReference type="CDD" id="cd00143">
    <property type="entry name" value="PP2Cc"/>
    <property type="match status" value="1"/>
</dbReference>
<dbReference type="SMART" id="SM00331">
    <property type="entry name" value="PP2C_SIG"/>
    <property type="match status" value="1"/>
</dbReference>
<evidence type="ECO:0000259" key="1">
    <source>
        <dbReference type="PROSITE" id="PS51746"/>
    </source>
</evidence>
<dbReference type="SUPFAM" id="SSF81606">
    <property type="entry name" value="PP2C-like"/>
    <property type="match status" value="1"/>
</dbReference>
<name>A0A3B0ZSN3_9ZZZZ</name>
<accession>A0A3B0ZSN3</accession>
<dbReference type="InterPro" id="IPR036457">
    <property type="entry name" value="PPM-type-like_dom_sf"/>
</dbReference>